<dbReference type="InterPro" id="IPR001559">
    <property type="entry name" value="Phosphotriesterase"/>
</dbReference>
<dbReference type="Proteomes" id="UP000291832">
    <property type="component" value="Unassembled WGS sequence"/>
</dbReference>
<accession>A0A4Q7U6V2</accession>
<dbReference type="OrthoDB" id="9795018at2"/>
<comment type="caution">
    <text evidence="2">The sequence shown here is derived from an EMBL/GenBank/DDBJ whole genome shotgun (WGS) entry which is preliminary data.</text>
</comment>
<dbReference type="EMBL" id="SHKI01000002">
    <property type="protein sequence ID" value="RZT68767.1"/>
    <property type="molecule type" value="Genomic_DNA"/>
</dbReference>
<proteinExistence type="inferred from homology"/>
<sequence>MIETVTGPVAAADLGQGLAAETLLRTGAPGRGNAGRPASDVAFERVPVTIEVLGRVLLGAPNLDDQTLAPEDAERALRSYAAVARAAAPVPAEAAGPEVGPPRRPLVVALADPAAGAPADSATLARLSRDTGVAIVRGVPGGAPAAGLGPHPGGVVGAIDPSGPAGIEAAARSAAASGRALVLAPPADLAEAGAALERLRASGLRGARVMLTGAAHLIRRRRGAGAGVGVDPARLDALIGLAAATGATVCFDELGRIPTVRTVVSDHDVALAILRCAEAGLGAGITLSVGARAKHRLTAFGGNGLEFVAQQFLPYLAMLGGDPALREAVGGGTLRRLLQRTDSKAV</sequence>
<reference evidence="2 3" key="1">
    <citation type="journal article" date="2015" name="Stand. Genomic Sci.">
        <title>Genomic Encyclopedia of Bacterial and Archaeal Type Strains, Phase III: the genomes of soil and plant-associated and newly described type strains.</title>
        <authorList>
            <person name="Whitman W.B."/>
            <person name="Woyke T."/>
            <person name="Klenk H.P."/>
            <person name="Zhou Y."/>
            <person name="Lilburn T.G."/>
            <person name="Beck B.J."/>
            <person name="De Vos P."/>
            <person name="Vandamme P."/>
            <person name="Eisen J.A."/>
            <person name="Garrity G."/>
            <person name="Hugenholtz P."/>
            <person name="Kyrpides N.C."/>
        </authorList>
    </citation>
    <scope>NUCLEOTIDE SEQUENCE [LARGE SCALE GENOMIC DNA]</scope>
    <source>
        <strain evidence="2 3">RF6</strain>
    </source>
</reference>
<name>A0A4Q7U6V2_9MICO</name>
<dbReference type="RefSeq" id="WP_130452713.1">
    <property type="nucleotide sequence ID" value="NZ_QYAG01000005.1"/>
</dbReference>
<comment type="caution">
    <text evidence="1">Lacks conserved residue(s) required for the propagation of feature annotation.</text>
</comment>
<organism evidence="2 3">
    <name type="scientific">Leucobacter luti</name>
    <dbReference type="NCBI Taxonomy" id="340320"/>
    <lineage>
        <taxon>Bacteria</taxon>
        <taxon>Bacillati</taxon>
        <taxon>Actinomycetota</taxon>
        <taxon>Actinomycetes</taxon>
        <taxon>Micrococcales</taxon>
        <taxon>Microbacteriaceae</taxon>
        <taxon>Leucobacter</taxon>
    </lineage>
</organism>
<comment type="similarity">
    <text evidence="1">Belongs to the metallo-dependent hydrolases superfamily. Phosphotriesterase family.</text>
</comment>
<gene>
    <name evidence="2" type="ORF">EV139_0495</name>
</gene>
<evidence type="ECO:0000313" key="2">
    <source>
        <dbReference type="EMBL" id="RZT68767.1"/>
    </source>
</evidence>
<evidence type="ECO:0000313" key="3">
    <source>
        <dbReference type="Proteomes" id="UP000291832"/>
    </source>
</evidence>
<dbReference type="PROSITE" id="PS51347">
    <property type="entry name" value="PHOSPHOTRIESTERASE_2"/>
    <property type="match status" value="1"/>
</dbReference>
<evidence type="ECO:0000256" key="1">
    <source>
        <dbReference type="PROSITE-ProRule" id="PRU00679"/>
    </source>
</evidence>
<dbReference type="Gene3D" id="3.20.20.140">
    <property type="entry name" value="Metal-dependent hydrolases"/>
    <property type="match status" value="2"/>
</dbReference>
<protein>
    <submittedName>
        <fullName evidence="2">Phosphotriesterase-related protein</fullName>
    </submittedName>
</protein>
<keyword evidence="3" id="KW-1185">Reference proteome</keyword>
<dbReference type="GO" id="GO:0008270">
    <property type="term" value="F:zinc ion binding"/>
    <property type="evidence" value="ECO:0007669"/>
    <property type="project" value="InterPro"/>
</dbReference>
<dbReference type="AlphaFoldDB" id="A0A4Q7U6V2"/>